<dbReference type="AlphaFoldDB" id="A0A9D9E3D0"/>
<reference evidence="2" key="1">
    <citation type="submission" date="2020-10" db="EMBL/GenBank/DDBJ databases">
        <authorList>
            <person name="Gilroy R."/>
        </authorList>
    </citation>
    <scope>NUCLEOTIDE SEQUENCE</scope>
    <source>
        <strain evidence="2">G3-4614</strain>
    </source>
</reference>
<accession>A0A9D9E3D0</accession>
<keyword evidence="1" id="KW-1133">Transmembrane helix</keyword>
<reference evidence="2" key="2">
    <citation type="journal article" date="2021" name="PeerJ">
        <title>Extensive microbial diversity within the chicken gut microbiome revealed by metagenomics and culture.</title>
        <authorList>
            <person name="Gilroy R."/>
            <person name="Ravi A."/>
            <person name="Getino M."/>
            <person name="Pursley I."/>
            <person name="Horton D.L."/>
            <person name="Alikhan N.F."/>
            <person name="Baker D."/>
            <person name="Gharbi K."/>
            <person name="Hall N."/>
            <person name="Watson M."/>
            <person name="Adriaenssens E.M."/>
            <person name="Foster-Nyarko E."/>
            <person name="Jarju S."/>
            <person name="Secka A."/>
            <person name="Antonio M."/>
            <person name="Oren A."/>
            <person name="Chaudhuri R.R."/>
            <person name="La Ragione R."/>
            <person name="Hildebrand F."/>
            <person name="Pallen M.J."/>
        </authorList>
    </citation>
    <scope>NUCLEOTIDE SEQUENCE</scope>
    <source>
        <strain evidence="2">G3-4614</strain>
    </source>
</reference>
<dbReference type="Proteomes" id="UP000823636">
    <property type="component" value="Unassembled WGS sequence"/>
</dbReference>
<proteinExistence type="predicted"/>
<keyword evidence="1" id="KW-0472">Membrane</keyword>
<dbReference type="InterPro" id="IPR007060">
    <property type="entry name" value="FtsL/DivIC"/>
</dbReference>
<evidence type="ECO:0000313" key="3">
    <source>
        <dbReference type="Proteomes" id="UP000823636"/>
    </source>
</evidence>
<evidence type="ECO:0000313" key="2">
    <source>
        <dbReference type="EMBL" id="MBO8438857.1"/>
    </source>
</evidence>
<feature type="transmembrane region" description="Helical" evidence="1">
    <location>
        <begin position="16"/>
        <end position="32"/>
    </location>
</feature>
<comment type="caution">
    <text evidence="2">The sequence shown here is derived from an EMBL/GenBank/DDBJ whole genome shotgun (WGS) entry which is preliminary data.</text>
</comment>
<evidence type="ECO:0000256" key="1">
    <source>
        <dbReference type="SAM" id="Phobius"/>
    </source>
</evidence>
<gene>
    <name evidence="2" type="ORF">IAC54_08205</name>
</gene>
<protein>
    <submittedName>
        <fullName evidence="2">Septum formation initiator family protein</fullName>
    </submittedName>
</protein>
<organism evidence="2 3">
    <name type="scientific">Candidatus Caccoplasma merdipullorum</name>
    <dbReference type="NCBI Taxonomy" id="2840718"/>
    <lineage>
        <taxon>Bacteria</taxon>
        <taxon>Pseudomonadati</taxon>
        <taxon>Bacteroidota</taxon>
        <taxon>Bacteroidia</taxon>
        <taxon>Bacteroidales</taxon>
        <taxon>Bacteroidaceae</taxon>
        <taxon>Bacteroidaceae incertae sedis</taxon>
        <taxon>Candidatus Caccoplasma</taxon>
    </lineage>
</organism>
<dbReference type="EMBL" id="JADIMW010000084">
    <property type="protein sequence ID" value="MBO8438857.1"/>
    <property type="molecule type" value="Genomic_DNA"/>
</dbReference>
<keyword evidence="1" id="KW-0812">Transmembrane</keyword>
<dbReference type="Pfam" id="PF04977">
    <property type="entry name" value="DivIC"/>
    <property type="match status" value="1"/>
</dbReference>
<name>A0A9D9E3D0_9BACT</name>
<sequence>MSGLFGKSTLCNFRKWWLVYAVILFLVYMAFFDKNNFIARVKYQNEIDFLKEQKKTYIERINRDSLIIESMKHDVREIEKTAREKYGMKSPNEDIYIIIKENDGK</sequence>